<dbReference type="PANTHER" id="PTHR37312">
    <property type="entry name" value="MEMBRANE-BOUND ACYLTRANSFERASE YKRP-RELATED"/>
    <property type="match status" value="1"/>
</dbReference>
<keyword evidence="3" id="KW-0808">Transferase</keyword>
<dbReference type="PANTHER" id="PTHR37312:SF1">
    <property type="entry name" value="MEMBRANE-BOUND ACYLTRANSFERASE YKRP-RELATED"/>
    <property type="match status" value="1"/>
</dbReference>
<feature type="transmembrane region" description="Helical" evidence="1">
    <location>
        <begin position="242"/>
        <end position="264"/>
    </location>
</feature>
<dbReference type="RefSeq" id="WP_271713279.1">
    <property type="nucleotide sequence ID" value="NZ_AP024169.1"/>
</dbReference>
<keyword evidence="1" id="KW-0812">Transmembrane</keyword>
<keyword evidence="4" id="KW-1185">Reference proteome</keyword>
<gene>
    <name evidence="3" type="ORF">bsdtb5_35100</name>
</gene>
<evidence type="ECO:0000313" key="3">
    <source>
        <dbReference type="EMBL" id="BCN32215.1"/>
    </source>
</evidence>
<feature type="transmembrane region" description="Helical" evidence="1">
    <location>
        <begin position="285"/>
        <end position="304"/>
    </location>
</feature>
<protein>
    <submittedName>
        <fullName evidence="3">O-acetyltransferase</fullName>
    </submittedName>
</protein>
<feature type="transmembrane region" description="Helical" evidence="1">
    <location>
        <begin position="12"/>
        <end position="33"/>
    </location>
</feature>
<keyword evidence="1" id="KW-0472">Membrane</keyword>
<feature type="transmembrane region" description="Helical" evidence="1">
    <location>
        <begin position="71"/>
        <end position="92"/>
    </location>
</feature>
<feature type="transmembrane region" description="Helical" evidence="1">
    <location>
        <begin position="185"/>
        <end position="201"/>
    </location>
</feature>
<dbReference type="Pfam" id="PF01757">
    <property type="entry name" value="Acyl_transf_3"/>
    <property type="match status" value="1"/>
</dbReference>
<dbReference type="GO" id="GO:0016747">
    <property type="term" value="F:acyltransferase activity, transferring groups other than amino-acyl groups"/>
    <property type="evidence" value="ECO:0007669"/>
    <property type="project" value="InterPro"/>
</dbReference>
<evidence type="ECO:0000313" key="4">
    <source>
        <dbReference type="Proteomes" id="UP000595897"/>
    </source>
</evidence>
<dbReference type="KEGG" id="ahb:bsdtb5_35100"/>
<reference evidence="3 4" key="1">
    <citation type="submission" date="2020-11" db="EMBL/GenBank/DDBJ databases">
        <title>Draft genome sequencing of a Lachnospiraceae strain isolated from anoxic soil subjected to BSD treatment.</title>
        <authorList>
            <person name="Uek A."/>
            <person name="Tonouchi A."/>
        </authorList>
    </citation>
    <scope>NUCLEOTIDE SEQUENCE [LARGE SCALE GENOMIC DNA]</scope>
    <source>
        <strain evidence="3 4">TB5</strain>
    </source>
</reference>
<dbReference type="InterPro" id="IPR002656">
    <property type="entry name" value="Acyl_transf_3_dom"/>
</dbReference>
<feature type="transmembrane region" description="Helical" evidence="1">
    <location>
        <begin position="39"/>
        <end position="59"/>
    </location>
</feature>
<evidence type="ECO:0000256" key="1">
    <source>
        <dbReference type="SAM" id="Phobius"/>
    </source>
</evidence>
<evidence type="ECO:0000259" key="2">
    <source>
        <dbReference type="Pfam" id="PF01757"/>
    </source>
</evidence>
<feature type="transmembrane region" description="Helical" evidence="1">
    <location>
        <begin position="157"/>
        <end position="179"/>
    </location>
</feature>
<proteinExistence type="predicted"/>
<feature type="transmembrane region" description="Helical" evidence="1">
    <location>
        <begin position="125"/>
        <end position="145"/>
    </location>
</feature>
<accession>A0A7R7ENI8</accession>
<dbReference type="AlphaFoldDB" id="A0A7R7ENI8"/>
<keyword evidence="1" id="KW-1133">Transmembrane helix</keyword>
<feature type="transmembrane region" description="Helical" evidence="1">
    <location>
        <begin position="213"/>
        <end position="230"/>
    </location>
</feature>
<dbReference type="EMBL" id="AP024169">
    <property type="protein sequence ID" value="BCN32215.1"/>
    <property type="molecule type" value="Genomic_DNA"/>
</dbReference>
<name>A0A7R7ENI8_9FIRM</name>
<sequence length="365" mass="42469">MENQLTYKKLNHIPWVDVYKGICIIMVVMGHAGAPFTTYIYLFHMSAFILISGFTYSGENYSFFNYLKKKVLLLLLPMICINIFYIIVYTILQRFDLYKYFQNGEPISFLNRIKLLFQWVGTPDFGGATWFLIVLFTIEILFKIFSDVCSIIRIKNLDIIVSILFSLIGWICISKGYILNYYFDLSSFGMLFFGIGVLLGRNKNIDEYIDKKVMTIFSLFIVVFFGSFYFKGQLPMNWPTRQFPSLPILILSSLCAIYLCYIISKVIETSNIFYKVFSYIGKRTYSILVFHFMAFRIIFGMLVIVKEFPIGYLKELTPRYSSGIQWLAITIVSIGICIFVSFLAQMNIIPNFIFNAKLKINKEGN</sequence>
<dbReference type="InterPro" id="IPR052734">
    <property type="entry name" value="Nod_factor_acetyltransferase"/>
</dbReference>
<organism evidence="3 4">
    <name type="scientific">Anaeromicropila herbilytica</name>
    <dbReference type="NCBI Taxonomy" id="2785025"/>
    <lineage>
        <taxon>Bacteria</taxon>
        <taxon>Bacillati</taxon>
        <taxon>Bacillota</taxon>
        <taxon>Clostridia</taxon>
        <taxon>Lachnospirales</taxon>
        <taxon>Lachnospiraceae</taxon>
        <taxon>Anaeromicropila</taxon>
    </lineage>
</organism>
<dbReference type="Proteomes" id="UP000595897">
    <property type="component" value="Chromosome"/>
</dbReference>
<feature type="transmembrane region" description="Helical" evidence="1">
    <location>
        <begin position="324"/>
        <end position="344"/>
    </location>
</feature>
<feature type="domain" description="Acyltransferase 3" evidence="2">
    <location>
        <begin position="14"/>
        <end position="340"/>
    </location>
</feature>